<comment type="caution">
    <text evidence="1">The sequence shown here is derived from an EMBL/GenBank/DDBJ whole genome shotgun (WGS) entry which is preliminary data.</text>
</comment>
<dbReference type="AlphaFoldDB" id="A0AAW7XF72"/>
<organism evidence="1 2">
    <name type="scientific">Saccharophagus degradans</name>
    <dbReference type="NCBI Taxonomy" id="86304"/>
    <lineage>
        <taxon>Bacteria</taxon>
        <taxon>Pseudomonadati</taxon>
        <taxon>Pseudomonadota</taxon>
        <taxon>Gammaproteobacteria</taxon>
        <taxon>Cellvibrionales</taxon>
        <taxon>Cellvibrionaceae</taxon>
        <taxon>Saccharophagus</taxon>
    </lineage>
</organism>
<gene>
    <name evidence="1" type="ORF">Q4521_21200</name>
</gene>
<name>A0AAW7XF72_9GAMM</name>
<sequence length="101" mass="11132">AMAAHPGEFRAAALDLAKTWRSLEKDQVYHSDWWSLISGAFRAGASLFNDGVGKDRPVSLLDNAPLREFIKTVIPFENFQIRVESGDLVALCITALGYYSG</sequence>
<accession>A0AAW7XF72</accession>
<feature type="non-terminal residue" evidence="1">
    <location>
        <position position="101"/>
    </location>
</feature>
<evidence type="ECO:0000313" key="1">
    <source>
        <dbReference type="EMBL" id="MDO6425014.1"/>
    </source>
</evidence>
<dbReference type="Proteomes" id="UP001169760">
    <property type="component" value="Unassembled WGS sequence"/>
</dbReference>
<feature type="non-terminal residue" evidence="1">
    <location>
        <position position="1"/>
    </location>
</feature>
<evidence type="ECO:0000313" key="2">
    <source>
        <dbReference type="Proteomes" id="UP001169760"/>
    </source>
</evidence>
<dbReference type="EMBL" id="JAUOPB010000135">
    <property type="protein sequence ID" value="MDO6425014.1"/>
    <property type="molecule type" value="Genomic_DNA"/>
</dbReference>
<protein>
    <submittedName>
        <fullName evidence="1">Patatin-like phospholipase family protein</fullName>
    </submittedName>
</protein>
<reference evidence="1" key="1">
    <citation type="submission" date="2023-07" db="EMBL/GenBank/DDBJ databases">
        <title>Genome content predicts the carbon catabolic preferences of heterotrophic bacteria.</title>
        <authorList>
            <person name="Gralka M."/>
        </authorList>
    </citation>
    <scope>NUCLEOTIDE SEQUENCE</scope>
    <source>
        <strain evidence="1">I3M17_2</strain>
    </source>
</reference>
<proteinExistence type="predicted"/>